<dbReference type="InterPro" id="IPR025110">
    <property type="entry name" value="AMP-bd_C"/>
</dbReference>
<sequence length="504" mass="56534">MIGNLHLNGNPTLRSDFELRSRKLANILQKQGIGENDTVAILMRNDVKYLEVIQACRYIGSYFVPLNWHSVPTEIEHIVQDSKAKILIAHKDLIHQLEKQDLPEVLFAIFPTPPEVVENYHLDLDIQTQSADMALDIELSLQTAQPIDSQPKPFRGMFAYTSGSTGRPKGIKRKADDSMVDKYSVYQGLSKSLMQLTTNDRFFVAAPIYHSAPNTLSICSLAASDVDLYIATKFDPEEFLASIDKYKITHIYIVPTMMIRLLKLPQNIREQYDISSLKYAVSTGSACPAEIKMAMIEWFGPIFYESYGASEIGFMTLISSPEAIKKPGSVGKIVPGGAIKILDETQQELGPQQSGLIYVHLPMFGEFDYTNYDGESSAYTYQNYTSVGDVGFLDDEGYLFINDRQKDMIISGGANIFPLEIESVLIQMDDIVDCAIFGAPDPEFGEMVVAAVQCKPTTNITLAQMHDFLDGKLARFKYPRKLDIHEKLPREDSGKIFKQKLRAT</sequence>
<dbReference type="RefSeq" id="WP_007617476.1">
    <property type="nucleotide sequence ID" value="NZ_BAEO01000013.1"/>
</dbReference>
<protein>
    <submittedName>
        <fullName evidence="5">Long-chain acyl-CoA synthetase</fullName>
        <ecNumber evidence="5">6.2.1.3</ecNumber>
    </submittedName>
</protein>
<dbReference type="InterPro" id="IPR045851">
    <property type="entry name" value="AMP-bd_C_sf"/>
</dbReference>
<evidence type="ECO:0000259" key="3">
    <source>
        <dbReference type="Pfam" id="PF00501"/>
    </source>
</evidence>
<dbReference type="InterPro" id="IPR000873">
    <property type="entry name" value="AMP-dep_synth/lig_dom"/>
</dbReference>
<evidence type="ECO:0000259" key="4">
    <source>
        <dbReference type="Pfam" id="PF13193"/>
    </source>
</evidence>
<dbReference type="EC" id="6.2.1.3" evidence="5"/>
<dbReference type="STRING" id="493475.GARC_1085"/>
<evidence type="ECO:0000256" key="2">
    <source>
        <dbReference type="ARBA" id="ARBA00022598"/>
    </source>
</evidence>
<proteinExistence type="inferred from homology"/>
<name>K6Y293_9ALTE</name>
<evidence type="ECO:0000313" key="5">
    <source>
        <dbReference type="EMBL" id="GAC18066.1"/>
    </source>
</evidence>
<comment type="similarity">
    <text evidence="1">Belongs to the ATP-dependent AMP-binding enzyme family.</text>
</comment>
<dbReference type="eggNOG" id="COG0318">
    <property type="taxonomic scope" value="Bacteria"/>
</dbReference>
<dbReference type="Pfam" id="PF00501">
    <property type="entry name" value="AMP-binding"/>
    <property type="match status" value="1"/>
</dbReference>
<evidence type="ECO:0000256" key="1">
    <source>
        <dbReference type="ARBA" id="ARBA00006432"/>
    </source>
</evidence>
<feature type="domain" description="AMP-binding enzyme C-terminal" evidence="4">
    <location>
        <begin position="420"/>
        <end position="495"/>
    </location>
</feature>
<dbReference type="PANTHER" id="PTHR43201:SF5">
    <property type="entry name" value="MEDIUM-CHAIN ACYL-COA LIGASE ACSF2, MITOCHONDRIAL"/>
    <property type="match status" value="1"/>
</dbReference>
<dbReference type="EMBL" id="BAEO01000013">
    <property type="protein sequence ID" value="GAC18066.1"/>
    <property type="molecule type" value="Genomic_DNA"/>
</dbReference>
<dbReference type="OrthoDB" id="9803968at2"/>
<dbReference type="PANTHER" id="PTHR43201">
    <property type="entry name" value="ACYL-COA SYNTHETASE"/>
    <property type="match status" value="1"/>
</dbReference>
<dbReference type="AlphaFoldDB" id="K6Y293"/>
<dbReference type="Proteomes" id="UP000006327">
    <property type="component" value="Unassembled WGS sequence"/>
</dbReference>
<keyword evidence="6" id="KW-1185">Reference proteome</keyword>
<dbReference type="GO" id="GO:0031956">
    <property type="term" value="F:medium-chain fatty acid-CoA ligase activity"/>
    <property type="evidence" value="ECO:0007669"/>
    <property type="project" value="TreeGrafter"/>
</dbReference>
<organism evidence="5 6">
    <name type="scientific">Paraglaciecola arctica BSs20135</name>
    <dbReference type="NCBI Taxonomy" id="493475"/>
    <lineage>
        <taxon>Bacteria</taxon>
        <taxon>Pseudomonadati</taxon>
        <taxon>Pseudomonadota</taxon>
        <taxon>Gammaproteobacteria</taxon>
        <taxon>Alteromonadales</taxon>
        <taxon>Alteromonadaceae</taxon>
        <taxon>Paraglaciecola</taxon>
    </lineage>
</organism>
<dbReference type="Gene3D" id="3.30.300.30">
    <property type="match status" value="1"/>
</dbReference>
<dbReference type="InterPro" id="IPR042099">
    <property type="entry name" value="ANL_N_sf"/>
</dbReference>
<accession>K6Y293</accession>
<gene>
    <name evidence="5" type="primary">fadD</name>
    <name evidence="5" type="ORF">GARC_1085</name>
</gene>
<keyword evidence="2 5" id="KW-0436">Ligase</keyword>
<feature type="domain" description="AMP-dependent synthetase/ligase" evidence="3">
    <location>
        <begin position="16"/>
        <end position="362"/>
    </location>
</feature>
<dbReference type="SUPFAM" id="SSF56801">
    <property type="entry name" value="Acetyl-CoA synthetase-like"/>
    <property type="match status" value="1"/>
</dbReference>
<dbReference type="Gene3D" id="3.40.50.12780">
    <property type="entry name" value="N-terminal domain of ligase-like"/>
    <property type="match status" value="1"/>
</dbReference>
<dbReference type="Pfam" id="PF13193">
    <property type="entry name" value="AMP-binding_C"/>
    <property type="match status" value="1"/>
</dbReference>
<comment type="caution">
    <text evidence="5">The sequence shown here is derived from an EMBL/GenBank/DDBJ whole genome shotgun (WGS) entry which is preliminary data.</text>
</comment>
<reference evidence="5 6" key="1">
    <citation type="journal article" date="2017" name="Antonie Van Leeuwenhoek">
        <title>Rhizobium rhizosphaerae sp. nov., a novel species isolated from rice rhizosphere.</title>
        <authorList>
            <person name="Zhao J.J."/>
            <person name="Zhang J."/>
            <person name="Zhang R.J."/>
            <person name="Zhang C.W."/>
            <person name="Yin H.Q."/>
            <person name="Zhang X.X."/>
        </authorList>
    </citation>
    <scope>NUCLEOTIDE SEQUENCE [LARGE SCALE GENOMIC DNA]</scope>
    <source>
        <strain evidence="5 6">BSs20135</strain>
    </source>
</reference>
<evidence type="ECO:0000313" key="6">
    <source>
        <dbReference type="Proteomes" id="UP000006327"/>
    </source>
</evidence>
<dbReference type="GO" id="GO:0004467">
    <property type="term" value="F:long-chain fatty acid-CoA ligase activity"/>
    <property type="evidence" value="ECO:0007669"/>
    <property type="project" value="UniProtKB-EC"/>
</dbReference>